<keyword evidence="2" id="KW-1185">Reference proteome</keyword>
<gene>
    <name evidence="1" type="ORF">A4X13_0g3472</name>
</gene>
<comment type="caution">
    <text evidence="1">The sequence shown here is derived from an EMBL/GenBank/DDBJ whole genome shotgun (WGS) entry which is preliminary data.</text>
</comment>
<reference evidence="1" key="1">
    <citation type="submission" date="2016-04" db="EMBL/GenBank/DDBJ databases">
        <authorList>
            <person name="Nguyen H.D."/>
            <person name="Samba Siva P."/>
            <person name="Cullis J."/>
            <person name="Levesque C.A."/>
            <person name="Hambleton S."/>
        </authorList>
    </citation>
    <scope>NUCLEOTIDE SEQUENCE</scope>
    <source>
        <strain evidence="1">DAOMC 236416</strain>
    </source>
</reference>
<protein>
    <submittedName>
        <fullName evidence="1">Uncharacterized protein</fullName>
    </submittedName>
</protein>
<dbReference type="AlphaFoldDB" id="A0A177TAL2"/>
<dbReference type="EMBL" id="LWDF02000195">
    <property type="protein sequence ID" value="KAE8254296.1"/>
    <property type="molecule type" value="Genomic_DNA"/>
</dbReference>
<reference evidence="1" key="2">
    <citation type="journal article" date="2019" name="IMA Fungus">
        <title>Genome sequencing and comparison of five Tilletia species to identify candidate genes for the detection of regulated species infecting wheat.</title>
        <authorList>
            <person name="Nguyen H.D.T."/>
            <person name="Sultana T."/>
            <person name="Kesanakurti P."/>
            <person name="Hambleton S."/>
        </authorList>
    </citation>
    <scope>NUCLEOTIDE SEQUENCE</scope>
    <source>
        <strain evidence="1">DAOMC 236416</strain>
    </source>
</reference>
<evidence type="ECO:0000313" key="1">
    <source>
        <dbReference type="EMBL" id="KAE8254296.1"/>
    </source>
</evidence>
<dbReference type="Proteomes" id="UP000077521">
    <property type="component" value="Unassembled WGS sequence"/>
</dbReference>
<proteinExistence type="predicted"/>
<evidence type="ECO:0000313" key="2">
    <source>
        <dbReference type="Proteomes" id="UP000077521"/>
    </source>
</evidence>
<organism evidence="1 2">
    <name type="scientific">Tilletia indica</name>
    <dbReference type="NCBI Taxonomy" id="43049"/>
    <lineage>
        <taxon>Eukaryota</taxon>
        <taxon>Fungi</taxon>
        <taxon>Dikarya</taxon>
        <taxon>Basidiomycota</taxon>
        <taxon>Ustilaginomycotina</taxon>
        <taxon>Exobasidiomycetes</taxon>
        <taxon>Tilletiales</taxon>
        <taxon>Tilletiaceae</taxon>
        <taxon>Tilletia</taxon>
    </lineage>
</organism>
<sequence length="512" mass="57672">MSSQSIYDRFNLPPPPPPTGFSHRRSADRMRLPIFQSVQEAQDFLDALLIYRHDSVLASARVVFACLVAMVFITIVVKEIRYYARKQRWILRLVHIPDGTIIVPNMTSVFASFEALFMGLNCVSNCVHLGYVNRNLATPHLPIWIFFQFIPLWWGTFWSSWASSHARVPGSQRYELIQRRSQGPWMKPLATNCVWTAVPILQATSVVVSMALSDVQYEHARKRAIKTTVQLSAAAELSEEQLISIQEIWMRVRNFAYWAAVSCLLWFIATFGLTILYAILSFRLVTKLREHLSALLQLKQAREVVGTVRMDLMTEVTVSSIGWAPNLPSTFAMVEESREEVLSASPTSGLFPTIAAASAKHEPLGDAKGFWRVIWLYGLQSVAVVAGASSFAILTLVLTIIIVDAAEVNQLERVIERSLLLTQILAAALGVLVIISNVLLERSNAFLTLMHGTYKAGQIHSTTSERKPSKRSNLSRCLDAQQMKLETKNFVWILSQSFNDDPYGHAWKYPEV</sequence>
<accession>A0A177TAL2</accession>
<name>A0A177TAL2_9BASI</name>